<dbReference type="Pfam" id="PF00550">
    <property type="entry name" value="PP-binding"/>
    <property type="match status" value="1"/>
</dbReference>
<evidence type="ECO:0000259" key="7">
    <source>
        <dbReference type="PROSITE" id="PS50075"/>
    </source>
</evidence>
<dbReference type="InterPro" id="IPR009081">
    <property type="entry name" value="PP-bd_ACP"/>
</dbReference>
<keyword evidence="2 3" id="KW-0597">Phosphoprotein</keyword>
<dbReference type="Gene3D" id="1.10.1200.10">
    <property type="entry name" value="ACP-like"/>
    <property type="match status" value="1"/>
</dbReference>
<evidence type="ECO:0000256" key="1">
    <source>
        <dbReference type="ARBA" id="ARBA00022450"/>
    </source>
</evidence>
<dbReference type="NCBIfam" id="TIGR00517">
    <property type="entry name" value="acyl_carrier"/>
    <property type="match status" value="1"/>
</dbReference>
<dbReference type="HOGENOM" id="CLU_108696_5_1_5"/>
<feature type="region of interest" description="Disordered" evidence="6">
    <location>
        <begin position="78"/>
        <end position="107"/>
    </location>
</feature>
<name>F7XU13_MIDMI</name>
<reference evidence="8 9" key="1">
    <citation type="journal article" date="2011" name="Mol. Biol. Evol.">
        <title>Phylogenomic evidence for the presence of a flagellum and cbb3 oxidase in the free-living mitochondrial ancestor.</title>
        <authorList>
            <person name="Sassera D."/>
            <person name="Lo N."/>
            <person name="Epis S."/>
            <person name="D'Auria G."/>
            <person name="Montagna M."/>
            <person name="Comandatore F."/>
            <person name="Horner D."/>
            <person name="Pereto J."/>
            <person name="Luciano A.M."/>
            <person name="Franciosi F."/>
            <person name="Ferri E."/>
            <person name="Crotti E."/>
            <person name="Bazzocchi C."/>
            <person name="Daffonchio D."/>
            <person name="Sacchi L."/>
            <person name="Moya A."/>
            <person name="Latorre A."/>
            <person name="Bandi C."/>
        </authorList>
    </citation>
    <scope>NUCLEOTIDE SEQUENCE [LARGE SCALE GENOMIC DNA]</scope>
    <source>
        <strain evidence="8 9">IricVA</strain>
    </source>
</reference>
<keyword evidence="3" id="KW-0444">Lipid biosynthesis</keyword>
<dbReference type="EMBL" id="CP002130">
    <property type="protein sequence ID" value="AEI89372.1"/>
    <property type="molecule type" value="Genomic_DNA"/>
</dbReference>
<comment type="PTM">
    <text evidence="5">4'-phosphopantetheine is transferred from CoA to a specific serine of apo-ACP by acpS.</text>
</comment>
<dbReference type="STRING" id="696127.midi_01095"/>
<keyword evidence="3" id="KW-0443">Lipid metabolism</keyword>
<comment type="pathway">
    <text evidence="3 5">Lipid metabolism; fatty acid biosynthesis.</text>
</comment>
<comment type="PTM">
    <text evidence="3">4'-phosphopantetheine is transferred from CoA to a specific serine of apo-ACP by AcpS. This modification is essential for activity because fatty acids are bound in thioester linkage to the sulfhydryl of the prosthetic group.</text>
</comment>
<feature type="domain" description="Carrier" evidence="7">
    <location>
        <begin position="1"/>
        <end position="79"/>
    </location>
</feature>
<evidence type="ECO:0000256" key="5">
    <source>
        <dbReference type="RuleBase" id="RU003545"/>
    </source>
</evidence>
<feature type="modified residue" description="O-(pantetheine 4'-phosphoryl)serine" evidence="3">
    <location>
        <position position="39"/>
    </location>
</feature>
<dbReference type="PANTHER" id="PTHR20863:SF76">
    <property type="entry name" value="CARRIER DOMAIN-CONTAINING PROTEIN"/>
    <property type="match status" value="1"/>
</dbReference>
<sequence>MSSDIKAKVIEAITKSLKPEDPKKVTLEAKLVEDLKADSLDVVELIMALEKDFEIDITDEAAKNIKTVQDAVSYIEAQLSNQSSQEYPPKPKEGRPKSKEDQPKRVG</sequence>
<gene>
    <name evidence="3 8" type="primary">acpP</name>
    <name evidence="8" type="ordered locus">midi_01095</name>
</gene>
<comment type="function">
    <text evidence="3 5">Carrier of the growing fatty acid chain in fatty acid biosynthesis.</text>
</comment>
<comment type="similarity">
    <text evidence="3">Belongs to the acyl carrier protein (ACP) family.</text>
</comment>
<dbReference type="NCBIfam" id="NF002148">
    <property type="entry name" value="PRK00982.1-2"/>
    <property type="match status" value="1"/>
</dbReference>
<proteinExistence type="inferred from homology"/>
<dbReference type="GO" id="GO:0000035">
    <property type="term" value="F:acyl binding"/>
    <property type="evidence" value="ECO:0007669"/>
    <property type="project" value="TreeGrafter"/>
</dbReference>
<dbReference type="InterPro" id="IPR036736">
    <property type="entry name" value="ACP-like_sf"/>
</dbReference>
<dbReference type="SUPFAM" id="SSF47336">
    <property type="entry name" value="ACP-like"/>
    <property type="match status" value="1"/>
</dbReference>
<protein>
    <recommendedName>
        <fullName evidence="3 4">Acyl carrier protein</fullName>
        <shortName evidence="3">ACP</shortName>
    </recommendedName>
</protein>
<feature type="compositionally biased region" description="Basic and acidic residues" evidence="6">
    <location>
        <begin position="89"/>
        <end position="107"/>
    </location>
</feature>
<accession>F7XU13</accession>
<evidence type="ECO:0000256" key="2">
    <source>
        <dbReference type="ARBA" id="ARBA00022553"/>
    </source>
</evidence>
<evidence type="ECO:0000313" key="9">
    <source>
        <dbReference type="Proteomes" id="UP000006639"/>
    </source>
</evidence>
<dbReference type="OrthoDB" id="9804551at2"/>
<comment type="subcellular location">
    <subcellularLocation>
        <location evidence="3">Cytoplasm</location>
    </subcellularLocation>
</comment>
<dbReference type="UniPathway" id="UPA00094"/>
<dbReference type="NCBIfam" id="NF002150">
    <property type="entry name" value="PRK00982.1-4"/>
    <property type="match status" value="1"/>
</dbReference>
<keyword evidence="9" id="KW-1185">Reference proteome</keyword>
<dbReference type="PANTHER" id="PTHR20863">
    <property type="entry name" value="ACYL CARRIER PROTEIN"/>
    <property type="match status" value="1"/>
</dbReference>
<organism evidence="8 9">
    <name type="scientific">Midichloria mitochondrii (strain IricVA)</name>
    <dbReference type="NCBI Taxonomy" id="696127"/>
    <lineage>
        <taxon>Bacteria</taxon>
        <taxon>Pseudomonadati</taxon>
        <taxon>Pseudomonadota</taxon>
        <taxon>Alphaproteobacteria</taxon>
        <taxon>Rickettsiales</taxon>
        <taxon>Candidatus Midichloriaceae</taxon>
        <taxon>Candidatus Midichloria</taxon>
    </lineage>
</organism>
<keyword evidence="1 3" id="KW-0596">Phosphopantetheine</keyword>
<dbReference type="RefSeq" id="WP_013951565.1">
    <property type="nucleotide sequence ID" value="NC_015722.1"/>
</dbReference>
<dbReference type="InterPro" id="IPR003231">
    <property type="entry name" value="ACP"/>
</dbReference>
<evidence type="ECO:0000256" key="6">
    <source>
        <dbReference type="SAM" id="MobiDB-lite"/>
    </source>
</evidence>
<dbReference type="AlphaFoldDB" id="F7XU13"/>
<evidence type="ECO:0000256" key="4">
    <source>
        <dbReference type="NCBIfam" id="TIGR00517"/>
    </source>
</evidence>
<keyword evidence="3" id="KW-0276">Fatty acid metabolism</keyword>
<dbReference type="GO" id="GO:0000036">
    <property type="term" value="F:acyl carrier activity"/>
    <property type="evidence" value="ECO:0007669"/>
    <property type="project" value="UniProtKB-UniRule"/>
</dbReference>
<keyword evidence="3" id="KW-0275">Fatty acid biosynthesis</keyword>
<dbReference type="KEGG" id="mmn:midi_01095"/>
<dbReference type="PROSITE" id="PS50075">
    <property type="entry name" value="CARRIER"/>
    <property type="match status" value="1"/>
</dbReference>
<dbReference type="Proteomes" id="UP000006639">
    <property type="component" value="Chromosome"/>
</dbReference>
<dbReference type="GO" id="GO:0005737">
    <property type="term" value="C:cytoplasm"/>
    <property type="evidence" value="ECO:0007669"/>
    <property type="project" value="UniProtKB-SubCell"/>
</dbReference>
<evidence type="ECO:0000313" key="8">
    <source>
        <dbReference type="EMBL" id="AEI89372.1"/>
    </source>
</evidence>
<evidence type="ECO:0000256" key="3">
    <source>
        <dbReference type="HAMAP-Rule" id="MF_01217"/>
    </source>
</evidence>
<dbReference type="HAMAP" id="MF_01217">
    <property type="entry name" value="Acyl_carrier"/>
    <property type="match status" value="1"/>
</dbReference>
<keyword evidence="3" id="KW-0963">Cytoplasm</keyword>